<keyword evidence="2" id="KW-0479">Metal-binding</keyword>
<dbReference type="SUPFAM" id="SSF49503">
    <property type="entry name" value="Cupredoxins"/>
    <property type="match status" value="3"/>
</dbReference>
<evidence type="ECO:0008006" key="11">
    <source>
        <dbReference type="Google" id="ProtNLM"/>
    </source>
</evidence>
<dbReference type="PANTHER" id="PTHR11709:SF511">
    <property type="entry name" value="LACCASE"/>
    <property type="match status" value="1"/>
</dbReference>
<organism evidence="9 10">
    <name type="scientific">Rhizoclosmatium globosum</name>
    <dbReference type="NCBI Taxonomy" id="329046"/>
    <lineage>
        <taxon>Eukaryota</taxon>
        <taxon>Fungi</taxon>
        <taxon>Fungi incertae sedis</taxon>
        <taxon>Chytridiomycota</taxon>
        <taxon>Chytridiomycota incertae sedis</taxon>
        <taxon>Chytridiomycetes</taxon>
        <taxon>Chytridiales</taxon>
        <taxon>Chytriomycetaceae</taxon>
        <taxon>Rhizoclosmatium</taxon>
    </lineage>
</organism>
<dbReference type="Proteomes" id="UP000193642">
    <property type="component" value="Unassembled WGS sequence"/>
</dbReference>
<protein>
    <recommendedName>
        <fullName evidence="11">Multicopper oxidase</fullName>
    </recommendedName>
</protein>
<dbReference type="FunFam" id="2.60.40.420:FF:000045">
    <property type="entry name" value="Laccase 2"/>
    <property type="match status" value="1"/>
</dbReference>
<evidence type="ECO:0000256" key="3">
    <source>
        <dbReference type="ARBA" id="ARBA00023002"/>
    </source>
</evidence>
<dbReference type="STRING" id="329046.A0A1Y2CTT8"/>
<evidence type="ECO:0000313" key="9">
    <source>
        <dbReference type="EMBL" id="ORY49755.1"/>
    </source>
</evidence>
<evidence type="ECO:0000256" key="2">
    <source>
        <dbReference type="ARBA" id="ARBA00022723"/>
    </source>
</evidence>
<feature type="chain" id="PRO_5012508382" description="Multicopper oxidase" evidence="5">
    <location>
        <begin position="19"/>
        <end position="559"/>
    </location>
</feature>
<keyword evidence="4" id="KW-0186">Copper</keyword>
<dbReference type="PROSITE" id="PS00080">
    <property type="entry name" value="MULTICOPPER_OXIDASE2"/>
    <property type="match status" value="1"/>
</dbReference>
<proteinExistence type="inferred from homology"/>
<keyword evidence="3" id="KW-0560">Oxidoreductase</keyword>
<keyword evidence="5" id="KW-0732">Signal</keyword>
<comment type="caution">
    <text evidence="9">The sequence shown here is derived from an EMBL/GenBank/DDBJ whole genome shotgun (WGS) entry which is preliminary data.</text>
</comment>
<feature type="domain" description="Plastocyanin-like" evidence="7">
    <location>
        <begin position="416"/>
        <end position="533"/>
    </location>
</feature>
<dbReference type="AlphaFoldDB" id="A0A1Y2CTT8"/>
<dbReference type="EMBL" id="MCGO01000008">
    <property type="protein sequence ID" value="ORY49755.1"/>
    <property type="molecule type" value="Genomic_DNA"/>
</dbReference>
<reference evidence="9 10" key="1">
    <citation type="submission" date="2016-07" db="EMBL/GenBank/DDBJ databases">
        <title>Pervasive Adenine N6-methylation of Active Genes in Fungi.</title>
        <authorList>
            <consortium name="DOE Joint Genome Institute"/>
            <person name="Mondo S.J."/>
            <person name="Dannebaum R.O."/>
            <person name="Kuo R.C."/>
            <person name="Labutti K."/>
            <person name="Haridas S."/>
            <person name="Kuo A."/>
            <person name="Salamov A."/>
            <person name="Ahrendt S.R."/>
            <person name="Lipzen A."/>
            <person name="Sullivan W."/>
            <person name="Andreopoulos W.B."/>
            <person name="Clum A."/>
            <person name="Lindquist E."/>
            <person name="Daum C."/>
            <person name="Ramamoorthy G.K."/>
            <person name="Gryganskyi A."/>
            <person name="Culley D."/>
            <person name="Magnuson J.K."/>
            <person name="James T.Y."/>
            <person name="O'Malley M.A."/>
            <person name="Stajich J.E."/>
            <person name="Spatafora J.W."/>
            <person name="Visel A."/>
            <person name="Grigoriev I.V."/>
        </authorList>
    </citation>
    <scope>NUCLEOTIDE SEQUENCE [LARGE SCALE GENOMIC DNA]</scope>
    <source>
        <strain evidence="9 10">JEL800</strain>
    </source>
</reference>
<dbReference type="InterPro" id="IPR008972">
    <property type="entry name" value="Cupredoxin"/>
</dbReference>
<keyword evidence="10" id="KW-1185">Reference proteome</keyword>
<gene>
    <name evidence="9" type="ORF">BCR33DRAFT_762883</name>
</gene>
<dbReference type="GO" id="GO:0016491">
    <property type="term" value="F:oxidoreductase activity"/>
    <property type="evidence" value="ECO:0007669"/>
    <property type="project" value="UniProtKB-KW"/>
</dbReference>
<dbReference type="InterPro" id="IPR011706">
    <property type="entry name" value="Cu-oxidase_C"/>
</dbReference>
<dbReference type="InterPro" id="IPR001117">
    <property type="entry name" value="Cu-oxidase_2nd"/>
</dbReference>
<evidence type="ECO:0000313" key="10">
    <source>
        <dbReference type="Proteomes" id="UP000193642"/>
    </source>
</evidence>
<evidence type="ECO:0000259" key="8">
    <source>
        <dbReference type="Pfam" id="PF07732"/>
    </source>
</evidence>
<dbReference type="GO" id="GO:0005507">
    <property type="term" value="F:copper ion binding"/>
    <property type="evidence" value="ECO:0007669"/>
    <property type="project" value="InterPro"/>
</dbReference>
<accession>A0A1Y2CTT8</accession>
<sequence length="559" mass="62479">MHLVPATLLLTLLTTVLAAKKYFTLDLAYSRQSPDGFAMDMMLANGQIDYPIVVNRGDTVVVKVVNNLNVSTAIHWHGMYQKGTQWMDGAAMVTQCPIKPGAHYIYEFNVGDQVGTYWWHAHFKSQYINGLRGPFIIKDPRDPYIRQYDYDLTVTLTDFFHNGSDYLLNNIFYNVNNTNADEPVPESGLIGGVGRYNCSVTQSHNKNCKNNNPLKQYTVTPGKRYRIRLINTAAQAHYTFSIDGHNLTVIEQDGVYTDPTVVNEISIHSAQRYSFILTANAAASNYWIRAVMFDTWTPTPTNLNGLNMDVRAILSYSNVKAATPTSAKQTSVIPLVPYLLGELNGFKQTDLPDFWSYNQTLYMSFAYGPPFYNYPTATISIDSDTVNFRDSQYVMPMPGMDRPTLQSLIQNPSAPRLPDTINPISVHNNEWVFMMIQNSDAMEHPFHIHGHSFYILGAGNLRHQSVQGNGTLPRRDTIQVPACVGGRGGTGEQGCLKGFVNLAIKFDNPGAWLFHCHVEWHMSAGLVMTFINNGDGAPGALPDLRKNPHAVPPEAFQTC</sequence>
<feature type="domain" description="Plastocyanin-like" evidence="8">
    <location>
        <begin position="29"/>
        <end position="141"/>
    </location>
</feature>
<dbReference type="InterPro" id="IPR045087">
    <property type="entry name" value="Cu-oxidase_fam"/>
</dbReference>
<feature type="signal peptide" evidence="5">
    <location>
        <begin position="1"/>
        <end position="18"/>
    </location>
</feature>
<evidence type="ECO:0000256" key="5">
    <source>
        <dbReference type="SAM" id="SignalP"/>
    </source>
</evidence>
<dbReference type="InterPro" id="IPR011707">
    <property type="entry name" value="Cu-oxidase-like_N"/>
</dbReference>
<evidence type="ECO:0000256" key="1">
    <source>
        <dbReference type="ARBA" id="ARBA00010609"/>
    </source>
</evidence>
<dbReference type="PANTHER" id="PTHR11709">
    <property type="entry name" value="MULTI-COPPER OXIDASE"/>
    <property type="match status" value="1"/>
</dbReference>
<dbReference type="Pfam" id="PF07731">
    <property type="entry name" value="Cu-oxidase_2"/>
    <property type="match status" value="1"/>
</dbReference>
<dbReference type="PROSITE" id="PS00079">
    <property type="entry name" value="MULTICOPPER_OXIDASE1"/>
    <property type="match status" value="1"/>
</dbReference>
<dbReference type="Pfam" id="PF00394">
    <property type="entry name" value="Cu-oxidase"/>
    <property type="match status" value="1"/>
</dbReference>
<evidence type="ECO:0000259" key="6">
    <source>
        <dbReference type="Pfam" id="PF00394"/>
    </source>
</evidence>
<evidence type="ECO:0000259" key="7">
    <source>
        <dbReference type="Pfam" id="PF07731"/>
    </source>
</evidence>
<comment type="similarity">
    <text evidence="1">Belongs to the multicopper oxidase family.</text>
</comment>
<evidence type="ECO:0000256" key="4">
    <source>
        <dbReference type="ARBA" id="ARBA00023008"/>
    </source>
</evidence>
<name>A0A1Y2CTT8_9FUNG</name>
<dbReference type="OrthoDB" id="2121828at2759"/>
<dbReference type="InterPro" id="IPR033138">
    <property type="entry name" value="Cu_oxidase_CS"/>
</dbReference>
<dbReference type="Gene3D" id="2.60.40.420">
    <property type="entry name" value="Cupredoxins - blue copper proteins"/>
    <property type="match status" value="3"/>
</dbReference>
<dbReference type="InterPro" id="IPR002355">
    <property type="entry name" value="Cu_oxidase_Cu_BS"/>
</dbReference>
<feature type="domain" description="Plastocyanin-like" evidence="6">
    <location>
        <begin position="152"/>
        <end position="299"/>
    </location>
</feature>
<dbReference type="Pfam" id="PF07732">
    <property type="entry name" value="Cu-oxidase_3"/>
    <property type="match status" value="1"/>
</dbReference>